<reference evidence="4 5" key="1">
    <citation type="submission" date="2022-06" db="EMBL/GenBank/DDBJ databases">
        <title>Isolation of gut microbiota from human fecal samples.</title>
        <authorList>
            <person name="Pamer E.G."/>
            <person name="Barat B."/>
            <person name="Waligurski E."/>
            <person name="Medina S."/>
            <person name="Paddock L."/>
            <person name="Mostad J."/>
        </authorList>
    </citation>
    <scope>NUCLEOTIDE SEQUENCE [LARGE SCALE GENOMIC DNA]</scope>
    <source>
        <strain evidence="4 5">DFI.9.73</strain>
    </source>
</reference>
<name>A0ABT1RV75_9FIRM</name>
<dbReference type="PROSITE" id="PS51186">
    <property type="entry name" value="GNAT"/>
    <property type="match status" value="1"/>
</dbReference>
<evidence type="ECO:0000313" key="5">
    <source>
        <dbReference type="Proteomes" id="UP001524473"/>
    </source>
</evidence>
<dbReference type="CDD" id="cd04301">
    <property type="entry name" value="NAT_SF"/>
    <property type="match status" value="1"/>
</dbReference>
<feature type="domain" description="N-acetyltransferase" evidence="3">
    <location>
        <begin position="7"/>
        <end position="157"/>
    </location>
</feature>
<proteinExistence type="predicted"/>
<dbReference type="Proteomes" id="UP001524473">
    <property type="component" value="Unassembled WGS sequence"/>
</dbReference>
<keyword evidence="2" id="KW-0012">Acyltransferase</keyword>
<gene>
    <name evidence="4" type="ORF">NE695_01385</name>
</gene>
<dbReference type="EMBL" id="JANFZH010000002">
    <property type="protein sequence ID" value="MCQ4838564.1"/>
    <property type="molecule type" value="Genomic_DNA"/>
</dbReference>
<evidence type="ECO:0000256" key="2">
    <source>
        <dbReference type="ARBA" id="ARBA00023315"/>
    </source>
</evidence>
<comment type="caution">
    <text evidence="4">The sequence shown here is derived from an EMBL/GenBank/DDBJ whole genome shotgun (WGS) entry which is preliminary data.</text>
</comment>
<dbReference type="RefSeq" id="WP_256191470.1">
    <property type="nucleotide sequence ID" value="NZ_CAJKKG010000056.1"/>
</dbReference>
<dbReference type="InterPro" id="IPR016181">
    <property type="entry name" value="Acyl_CoA_acyltransferase"/>
</dbReference>
<evidence type="ECO:0000256" key="1">
    <source>
        <dbReference type="ARBA" id="ARBA00022679"/>
    </source>
</evidence>
<dbReference type="SUPFAM" id="SSF55729">
    <property type="entry name" value="Acyl-CoA N-acyltransferases (Nat)"/>
    <property type="match status" value="1"/>
</dbReference>
<keyword evidence="5" id="KW-1185">Reference proteome</keyword>
<dbReference type="Gene3D" id="3.40.630.30">
    <property type="match status" value="1"/>
</dbReference>
<dbReference type="PANTHER" id="PTHR43420:SF31">
    <property type="entry name" value="ACETYLTRANSFERASE"/>
    <property type="match status" value="1"/>
</dbReference>
<protein>
    <submittedName>
        <fullName evidence="4">GNAT family N-acetyltransferase</fullName>
    </submittedName>
</protein>
<dbReference type="InterPro" id="IPR050680">
    <property type="entry name" value="YpeA/RimI_acetyltransf"/>
</dbReference>
<dbReference type="Pfam" id="PF13527">
    <property type="entry name" value="Acetyltransf_9"/>
    <property type="match status" value="1"/>
</dbReference>
<sequence>MALTLQKKIREDTMLRTGFFSLAESVFGISFRDWYAEGNWTDRYIPYALAENGRVVSNVSVNLMDFSFQGMHRRYVQLGTVMTDPGYRGRGLSRILMEEAIRDYREKCDALYLFANETVLGFYPKFGFRQAEECRLSVPVTPEKAKRRRLDLSKEADCTLFLSCYQRSNPYSDFAMIENPGLLLFHCSFLQDCVFYFDDWDVAVVTQQEGETLTCYDIYGRGELPLQRLLSMSAVPGVQRAVLGFTPIETENMTQMPPTEDDNLFLLDGRENLFLENRMMFPLLSHA</sequence>
<evidence type="ECO:0000259" key="3">
    <source>
        <dbReference type="PROSITE" id="PS51186"/>
    </source>
</evidence>
<accession>A0ABT1RV75</accession>
<keyword evidence="1" id="KW-0808">Transferase</keyword>
<organism evidence="4 5">
    <name type="scientific">Neglectibacter timonensis</name>
    <dbReference type="NCBI Taxonomy" id="1776382"/>
    <lineage>
        <taxon>Bacteria</taxon>
        <taxon>Bacillati</taxon>
        <taxon>Bacillota</taxon>
        <taxon>Clostridia</taxon>
        <taxon>Eubacteriales</taxon>
        <taxon>Oscillospiraceae</taxon>
        <taxon>Neglectibacter</taxon>
    </lineage>
</organism>
<evidence type="ECO:0000313" key="4">
    <source>
        <dbReference type="EMBL" id="MCQ4838564.1"/>
    </source>
</evidence>
<dbReference type="InterPro" id="IPR000182">
    <property type="entry name" value="GNAT_dom"/>
</dbReference>
<dbReference type="PANTHER" id="PTHR43420">
    <property type="entry name" value="ACETYLTRANSFERASE"/>
    <property type="match status" value="1"/>
</dbReference>